<evidence type="ECO:0000259" key="6">
    <source>
        <dbReference type="PROSITE" id="PS50893"/>
    </source>
</evidence>
<evidence type="ECO:0000256" key="3">
    <source>
        <dbReference type="ARBA" id="ARBA00022840"/>
    </source>
</evidence>
<gene>
    <name evidence="7" type="ORF">D3M59_01050</name>
</gene>
<keyword evidence="2" id="KW-0547">Nucleotide-binding</keyword>
<dbReference type="InterPro" id="IPR003439">
    <property type="entry name" value="ABC_transporter-like_ATP-bd"/>
</dbReference>
<keyword evidence="4" id="KW-0864">Zinc transport</keyword>
<dbReference type="InterPro" id="IPR003593">
    <property type="entry name" value="AAA+_ATPase"/>
</dbReference>
<evidence type="ECO:0000313" key="8">
    <source>
        <dbReference type="Proteomes" id="UP000285023"/>
    </source>
</evidence>
<evidence type="ECO:0000256" key="5">
    <source>
        <dbReference type="ARBA" id="ARBA00023065"/>
    </source>
</evidence>
<dbReference type="Proteomes" id="UP000285023">
    <property type="component" value="Unassembled WGS sequence"/>
</dbReference>
<dbReference type="GO" id="GO:0006829">
    <property type="term" value="P:zinc ion transport"/>
    <property type="evidence" value="ECO:0007669"/>
    <property type="project" value="UniProtKB-KW"/>
</dbReference>
<dbReference type="PANTHER" id="PTHR42734">
    <property type="entry name" value="METAL TRANSPORT SYSTEM ATP-BINDING PROTEIN TM_0124-RELATED"/>
    <property type="match status" value="1"/>
</dbReference>
<evidence type="ECO:0000256" key="2">
    <source>
        <dbReference type="ARBA" id="ARBA00022741"/>
    </source>
</evidence>
<dbReference type="GO" id="GO:0005524">
    <property type="term" value="F:ATP binding"/>
    <property type="evidence" value="ECO:0007669"/>
    <property type="project" value="UniProtKB-KW"/>
</dbReference>
<dbReference type="InterPro" id="IPR050153">
    <property type="entry name" value="Metal_Ion_Import_ABC"/>
</dbReference>
<name>A0A418Q0T9_9SPHN</name>
<evidence type="ECO:0000256" key="1">
    <source>
        <dbReference type="ARBA" id="ARBA00022448"/>
    </source>
</evidence>
<dbReference type="PROSITE" id="PS50893">
    <property type="entry name" value="ABC_TRANSPORTER_2"/>
    <property type="match status" value="1"/>
</dbReference>
<sequence>MTSLVARGLALATRLHPTDLVISDPSLVALVGPNGGGKTSLLRSIARVENAAGNVFVDGECVDGTPPARRRRLLSFMPASRDITWPIPVRDLLGLGADAEDPSRIEALLHTLELDLLADRPVNQLSTGERARVLMARAMASHPKLILLDEPLSNLDPYWVIRFLEIFRQAVHAGKILIVSVHDLSQLRHFDRAILVADGAVQLDKAPAELLSDERFENIFRITLAGADEWTVKQPADQRSLR</sequence>
<keyword evidence="1" id="KW-0813">Transport</keyword>
<feature type="domain" description="ABC transporter" evidence="6">
    <location>
        <begin position="4"/>
        <end position="223"/>
    </location>
</feature>
<protein>
    <submittedName>
        <fullName evidence="7">ABC transporter ATP-binding protein</fullName>
    </submittedName>
</protein>
<keyword evidence="4" id="KW-0862">Zinc</keyword>
<keyword evidence="3 7" id="KW-0067">ATP-binding</keyword>
<accession>A0A418Q0T9</accession>
<dbReference type="Gene3D" id="3.40.50.300">
    <property type="entry name" value="P-loop containing nucleotide triphosphate hydrolases"/>
    <property type="match status" value="1"/>
</dbReference>
<evidence type="ECO:0000313" key="7">
    <source>
        <dbReference type="EMBL" id="RIX31636.1"/>
    </source>
</evidence>
<dbReference type="SUPFAM" id="SSF52540">
    <property type="entry name" value="P-loop containing nucleoside triphosphate hydrolases"/>
    <property type="match status" value="1"/>
</dbReference>
<proteinExistence type="predicted"/>
<keyword evidence="5" id="KW-0406">Ion transport</keyword>
<comment type="caution">
    <text evidence="7">The sequence shown here is derived from an EMBL/GenBank/DDBJ whole genome shotgun (WGS) entry which is preliminary data.</text>
</comment>
<keyword evidence="8" id="KW-1185">Reference proteome</keyword>
<evidence type="ECO:0000256" key="4">
    <source>
        <dbReference type="ARBA" id="ARBA00022906"/>
    </source>
</evidence>
<dbReference type="SMART" id="SM00382">
    <property type="entry name" value="AAA"/>
    <property type="match status" value="1"/>
</dbReference>
<dbReference type="InterPro" id="IPR027417">
    <property type="entry name" value="P-loop_NTPase"/>
</dbReference>
<organism evidence="7 8">
    <name type="scientific">Sphingomonas edaphi</name>
    <dbReference type="NCBI Taxonomy" id="2315689"/>
    <lineage>
        <taxon>Bacteria</taxon>
        <taxon>Pseudomonadati</taxon>
        <taxon>Pseudomonadota</taxon>
        <taxon>Alphaproteobacteria</taxon>
        <taxon>Sphingomonadales</taxon>
        <taxon>Sphingomonadaceae</taxon>
        <taxon>Sphingomonas</taxon>
    </lineage>
</organism>
<dbReference type="RefSeq" id="WP_119530742.1">
    <property type="nucleotide sequence ID" value="NZ_QXTF01000001.1"/>
</dbReference>
<reference evidence="7 8" key="1">
    <citation type="submission" date="2018-09" db="EMBL/GenBank/DDBJ databases">
        <title>Sphingomonas sp. DAC4.</title>
        <authorList>
            <person name="Seo T."/>
        </authorList>
    </citation>
    <scope>NUCLEOTIDE SEQUENCE [LARGE SCALE GENOMIC DNA]</scope>
    <source>
        <strain evidence="7 8">DAC4</strain>
    </source>
</reference>
<dbReference type="OrthoDB" id="9810077at2"/>
<dbReference type="AlphaFoldDB" id="A0A418Q0T9"/>
<dbReference type="GO" id="GO:0016887">
    <property type="term" value="F:ATP hydrolysis activity"/>
    <property type="evidence" value="ECO:0007669"/>
    <property type="project" value="InterPro"/>
</dbReference>
<dbReference type="Pfam" id="PF00005">
    <property type="entry name" value="ABC_tran"/>
    <property type="match status" value="1"/>
</dbReference>
<dbReference type="EMBL" id="QXTF01000001">
    <property type="protein sequence ID" value="RIX31636.1"/>
    <property type="molecule type" value="Genomic_DNA"/>
</dbReference>